<evidence type="ECO:0000256" key="1">
    <source>
        <dbReference type="ARBA" id="ARBA00004109"/>
    </source>
</evidence>
<gene>
    <name evidence="7" type="ORF">P154DRAFT_572042</name>
</gene>
<evidence type="ECO:0000256" key="5">
    <source>
        <dbReference type="ARBA" id="ARBA00032427"/>
    </source>
</evidence>
<dbReference type="PANTHER" id="PTHR11913">
    <property type="entry name" value="COFILIN-RELATED"/>
    <property type="match status" value="1"/>
</dbReference>
<evidence type="ECO:0000313" key="8">
    <source>
        <dbReference type="Proteomes" id="UP000799779"/>
    </source>
</evidence>
<reference evidence="7" key="1">
    <citation type="journal article" date="2020" name="Stud. Mycol.">
        <title>101 Dothideomycetes genomes: a test case for predicting lifestyles and emergence of pathogens.</title>
        <authorList>
            <person name="Haridas S."/>
            <person name="Albert R."/>
            <person name="Binder M."/>
            <person name="Bloem J."/>
            <person name="Labutti K."/>
            <person name="Salamov A."/>
            <person name="Andreopoulos B."/>
            <person name="Baker S."/>
            <person name="Barry K."/>
            <person name="Bills G."/>
            <person name="Bluhm B."/>
            <person name="Cannon C."/>
            <person name="Castanera R."/>
            <person name="Culley D."/>
            <person name="Daum C."/>
            <person name="Ezra D."/>
            <person name="Gonzalez J."/>
            <person name="Henrissat B."/>
            <person name="Kuo A."/>
            <person name="Liang C."/>
            <person name="Lipzen A."/>
            <person name="Lutzoni F."/>
            <person name="Magnuson J."/>
            <person name="Mondo S."/>
            <person name="Nolan M."/>
            <person name="Ohm R."/>
            <person name="Pangilinan J."/>
            <person name="Park H.-J."/>
            <person name="Ramirez L."/>
            <person name="Alfaro M."/>
            <person name="Sun H."/>
            <person name="Tritt A."/>
            <person name="Yoshinaga Y."/>
            <person name="Zwiers L.-H."/>
            <person name="Turgeon B."/>
            <person name="Goodwin S."/>
            <person name="Spatafora J."/>
            <person name="Crous P."/>
            <person name="Grigoriev I."/>
        </authorList>
    </citation>
    <scope>NUCLEOTIDE SEQUENCE</scope>
    <source>
        <strain evidence="7">CBS 123094</strain>
    </source>
</reference>
<dbReference type="GO" id="GO:0016363">
    <property type="term" value="C:nuclear matrix"/>
    <property type="evidence" value="ECO:0007669"/>
    <property type="project" value="UniProtKB-SubCell"/>
</dbReference>
<comment type="subcellular location">
    <subcellularLocation>
        <location evidence="1">Nucleus matrix</location>
    </subcellularLocation>
</comment>
<evidence type="ECO:0000256" key="2">
    <source>
        <dbReference type="ARBA" id="ARBA00006844"/>
    </source>
</evidence>
<dbReference type="PROSITE" id="PS51263">
    <property type="entry name" value="ADF_H"/>
    <property type="match status" value="1"/>
</dbReference>
<evidence type="ECO:0000259" key="6">
    <source>
        <dbReference type="PROSITE" id="PS51263"/>
    </source>
</evidence>
<dbReference type="InterPro" id="IPR002108">
    <property type="entry name" value="ADF-H"/>
</dbReference>
<dbReference type="EMBL" id="ML977567">
    <property type="protein sequence ID" value="KAF2004383.1"/>
    <property type="molecule type" value="Genomic_DNA"/>
</dbReference>
<dbReference type="SUPFAM" id="SSF55753">
    <property type="entry name" value="Actin depolymerizing proteins"/>
    <property type="match status" value="1"/>
</dbReference>
<organism evidence="7 8">
    <name type="scientific">Amniculicola lignicola CBS 123094</name>
    <dbReference type="NCBI Taxonomy" id="1392246"/>
    <lineage>
        <taxon>Eukaryota</taxon>
        <taxon>Fungi</taxon>
        <taxon>Dikarya</taxon>
        <taxon>Ascomycota</taxon>
        <taxon>Pezizomycotina</taxon>
        <taxon>Dothideomycetes</taxon>
        <taxon>Pleosporomycetidae</taxon>
        <taxon>Pleosporales</taxon>
        <taxon>Amniculicolaceae</taxon>
        <taxon>Amniculicola</taxon>
    </lineage>
</organism>
<dbReference type="AlphaFoldDB" id="A0A6A5WRA1"/>
<feature type="domain" description="ADF-H" evidence="6">
    <location>
        <begin position="25"/>
        <end position="190"/>
    </location>
</feature>
<dbReference type="OrthoDB" id="10249245at2759"/>
<dbReference type="InterPro" id="IPR029006">
    <property type="entry name" value="ADF-H/Gelsolin-like_dom_sf"/>
</dbReference>
<dbReference type="Gene3D" id="3.40.20.10">
    <property type="entry name" value="Severin"/>
    <property type="match status" value="2"/>
</dbReference>
<protein>
    <recommendedName>
        <fullName evidence="3">Cofilin</fullName>
    </recommendedName>
    <alternativeName>
        <fullName evidence="5">Actin-depolymerizing factor 1</fullName>
    </alternativeName>
</protein>
<accession>A0A6A5WRA1</accession>
<sequence length="193" mass="21365">MVSAPILARSGGIAVLTDRLQAQSGVSVNPECISTFNDLKLGKSIKWIIYRISDDWKEIVVDETSEKDDYEEFRQKLLGAKSKDRRGKEGIGGRYAVYDVAYELESGEGTRNKITFISWTPDEASQYVSVDLFPASSGGRGGANRLARQPRMMYSTSKEAIKRALNGLASDIQANDADDIEYENIVSRVSKGR</sequence>
<dbReference type="GO" id="GO:0015629">
    <property type="term" value="C:actin cytoskeleton"/>
    <property type="evidence" value="ECO:0007669"/>
    <property type="project" value="InterPro"/>
</dbReference>
<comment type="similarity">
    <text evidence="2">Belongs to the actin-binding proteins ADF family.</text>
</comment>
<keyword evidence="8" id="KW-1185">Reference proteome</keyword>
<dbReference type="Proteomes" id="UP000799779">
    <property type="component" value="Unassembled WGS sequence"/>
</dbReference>
<proteinExistence type="inferred from homology"/>
<evidence type="ECO:0000256" key="3">
    <source>
        <dbReference type="ARBA" id="ARBA00015630"/>
    </source>
</evidence>
<dbReference type="Pfam" id="PF00241">
    <property type="entry name" value="Cofilin_ADF"/>
    <property type="match status" value="2"/>
</dbReference>
<evidence type="ECO:0000256" key="4">
    <source>
        <dbReference type="ARBA" id="ARBA00023203"/>
    </source>
</evidence>
<dbReference type="GO" id="GO:0030042">
    <property type="term" value="P:actin filament depolymerization"/>
    <property type="evidence" value="ECO:0007669"/>
    <property type="project" value="InterPro"/>
</dbReference>
<dbReference type="CDD" id="cd11286">
    <property type="entry name" value="ADF_cofilin_like"/>
    <property type="match status" value="1"/>
</dbReference>
<keyword evidence="4" id="KW-0009">Actin-binding</keyword>
<dbReference type="SMART" id="SM00102">
    <property type="entry name" value="ADF"/>
    <property type="match status" value="1"/>
</dbReference>
<evidence type="ECO:0000313" key="7">
    <source>
        <dbReference type="EMBL" id="KAF2004383.1"/>
    </source>
</evidence>
<dbReference type="InterPro" id="IPR017904">
    <property type="entry name" value="ADF/Cofilin"/>
</dbReference>
<name>A0A6A5WRA1_9PLEO</name>
<dbReference type="GO" id="GO:0003779">
    <property type="term" value="F:actin binding"/>
    <property type="evidence" value="ECO:0007669"/>
    <property type="project" value="UniProtKB-KW"/>
</dbReference>